<dbReference type="InterPro" id="IPR024932">
    <property type="entry name" value="ApbE"/>
</dbReference>
<comment type="caution">
    <text evidence="13">The sequence shown here is derived from an EMBL/GenBank/DDBJ whole genome shotgun (WGS) entry which is preliminary data.</text>
</comment>
<feature type="chain" id="PRO_5044987666" description="FAD:protein FMN transferase" evidence="12">
    <location>
        <begin position="21"/>
        <end position="380"/>
    </location>
</feature>
<accession>A0ABU7X7X3</accession>
<evidence type="ECO:0000256" key="5">
    <source>
        <dbReference type="ARBA" id="ARBA00022679"/>
    </source>
</evidence>
<keyword evidence="12" id="KW-0732">Signal</keyword>
<dbReference type="EC" id="2.7.1.180" evidence="2 11"/>
<evidence type="ECO:0000256" key="11">
    <source>
        <dbReference type="PIRNR" id="PIRNR006268"/>
    </source>
</evidence>
<dbReference type="Proteomes" id="UP001328425">
    <property type="component" value="Unassembled WGS sequence"/>
</dbReference>
<organism evidence="13 14">
    <name type="scientific">Peptoniphilus grossensis</name>
    <dbReference type="NCBI Taxonomy" id="1465756"/>
    <lineage>
        <taxon>Bacteria</taxon>
        <taxon>Bacillati</taxon>
        <taxon>Bacillota</taxon>
        <taxon>Tissierellia</taxon>
        <taxon>Tissierellales</taxon>
        <taxon>Peptoniphilaceae</taxon>
        <taxon>Peptoniphilus</taxon>
    </lineage>
</organism>
<evidence type="ECO:0000256" key="2">
    <source>
        <dbReference type="ARBA" id="ARBA00011955"/>
    </source>
</evidence>
<keyword evidence="12" id="KW-1003">Cell membrane</keyword>
<keyword evidence="7 11" id="KW-0274">FAD</keyword>
<dbReference type="Gene3D" id="3.10.520.10">
    <property type="entry name" value="ApbE-like domains"/>
    <property type="match status" value="1"/>
</dbReference>
<feature type="signal peptide" evidence="12">
    <location>
        <begin position="1"/>
        <end position="20"/>
    </location>
</feature>
<keyword evidence="8 11" id="KW-0460">Magnesium</keyword>
<dbReference type="PANTHER" id="PTHR30040">
    <property type="entry name" value="THIAMINE BIOSYNTHESIS LIPOPROTEIN APBE"/>
    <property type="match status" value="1"/>
</dbReference>
<evidence type="ECO:0000256" key="1">
    <source>
        <dbReference type="ARBA" id="ARBA00001946"/>
    </source>
</evidence>
<evidence type="ECO:0000256" key="8">
    <source>
        <dbReference type="ARBA" id="ARBA00022842"/>
    </source>
</evidence>
<dbReference type="SUPFAM" id="SSF143631">
    <property type="entry name" value="ApbE-like"/>
    <property type="match status" value="1"/>
</dbReference>
<keyword evidence="14" id="KW-1185">Reference proteome</keyword>
<evidence type="ECO:0000256" key="3">
    <source>
        <dbReference type="ARBA" id="ARBA00016337"/>
    </source>
</evidence>
<evidence type="ECO:0000313" key="13">
    <source>
        <dbReference type="EMBL" id="MEF3317367.1"/>
    </source>
</evidence>
<comment type="function">
    <text evidence="12">Flavin transferase that catalyzes the transfer of the FMN moiety of FAD and its covalent binding to the hydroxyl group of a threonine residue in a target flavoprotein.</text>
</comment>
<keyword evidence="12" id="KW-0472">Membrane</keyword>
<keyword evidence="12" id="KW-0449">Lipoprotein</keyword>
<dbReference type="PROSITE" id="PS51257">
    <property type="entry name" value="PROKAR_LIPOPROTEIN"/>
    <property type="match status" value="1"/>
</dbReference>
<gene>
    <name evidence="13" type="ORF">PV361_01450</name>
</gene>
<comment type="subcellular location">
    <subcellularLocation>
        <location evidence="12">Cell inner membrane</location>
        <topology evidence="12">Lipid-anchor</topology>
        <orientation evidence="12">Periplasmic side</orientation>
    </subcellularLocation>
</comment>
<evidence type="ECO:0000256" key="12">
    <source>
        <dbReference type="RuleBase" id="RU363002"/>
    </source>
</evidence>
<sequence length="380" mass="42208">MKKAILAVTLGSLLILSACGDKNVNKNANVSENKNAIEAEQKPVAKEITRDGEKNEIEFYDTFDTVVHIAIYSDDESFASENLTYAKERFEDLHKLFDNYRNYDGYVNVKSINDDAGVKPVVVDDTLFKLIKDSVDYNKNISHKTNIALGPVTKLWNEYRELYESGKTKEEVIALKGQALPSDEELEKLRPFTNIENVKLDEGKKSVEIDKGMALDLGATAKGFATELVARELEERGVKSCVISAGGNVRIIGKPVDGRDNFKIGIQNPDLESQDPILAAVNVANTSIVTSGDYQRYFDLDGVRYCHIIDPDTLKPSESVKSITIIKEDSGLCDFLSTAAFNSTDDEINALADKTDSAIIWVDKDMKIQLSEKAQKFLDN</sequence>
<evidence type="ECO:0000256" key="10">
    <source>
        <dbReference type="ARBA" id="ARBA00048540"/>
    </source>
</evidence>
<evidence type="ECO:0000256" key="6">
    <source>
        <dbReference type="ARBA" id="ARBA00022723"/>
    </source>
</evidence>
<name>A0ABU7X7X3_9FIRM</name>
<dbReference type="RefSeq" id="WP_332086678.1">
    <property type="nucleotide sequence ID" value="NZ_JARBCY010000013.1"/>
</dbReference>
<dbReference type="PANTHER" id="PTHR30040:SF2">
    <property type="entry name" value="FAD:PROTEIN FMN TRANSFERASE"/>
    <property type="match status" value="1"/>
</dbReference>
<evidence type="ECO:0000256" key="7">
    <source>
        <dbReference type="ARBA" id="ARBA00022827"/>
    </source>
</evidence>
<dbReference type="PIRSF" id="PIRSF006268">
    <property type="entry name" value="ApbE"/>
    <property type="match status" value="1"/>
</dbReference>
<proteinExistence type="inferred from homology"/>
<keyword evidence="6 11" id="KW-0479">Metal-binding</keyword>
<keyword evidence="4 11" id="KW-0285">Flavoprotein</keyword>
<reference evidence="13 14" key="1">
    <citation type="submission" date="2022-11" db="EMBL/GenBank/DDBJ databases">
        <title>The First Case of Preauricular Fistular Abscess Caused by Peptoniphilus grossensis.</title>
        <authorList>
            <person name="Byun J.-H."/>
        </authorList>
    </citation>
    <scope>NUCLEOTIDE SEQUENCE [LARGE SCALE GENOMIC DNA]</scope>
    <source>
        <strain evidence="13 14">GYB008</strain>
    </source>
</reference>
<evidence type="ECO:0000256" key="9">
    <source>
        <dbReference type="ARBA" id="ARBA00031306"/>
    </source>
</evidence>
<keyword evidence="12" id="KW-0997">Cell inner membrane</keyword>
<dbReference type="InterPro" id="IPR003374">
    <property type="entry name" value="ApbE-like_sf"/>
</dbReference>
<dbReference type="GO" id="GO:0016740">
    <property type="term" value="F:transferase activity"/>
    <property type="evidence" value="ECO:0007669"/>
    <property type="project" value="UniProtKB-KW"/>
</dbReference>
<evidence type="ECO:0000256" key="4">
    <source>
        <dbReference type="ARBA" id="ARBA00022630"/>
    </source>
</evidence>
<protein>
    <recommendedName>
        <fullName evidence="3 11">FAD:protein FMN transferase</fullName>
        <ecNumber evidence="2 11">2.7.1.180</ecNumber>
    </recommendedName>
    <alternativeName>
        <fullName evidence="9 11">Flavin transferase</fullName>
    </alternativeName>
</protein>
<dbReference type="Pfam" id="PF02424">
    <property type="entry name" value="ApbE"/>
    <property type="match status" value="1"/>
</dbReference>
<evidence type="ECO:0000313" key="14">
    <source>
        <dbReference type="Proteomes" id="UP001328425"/>
    </source>
</evidence>
<comment type="similarity">
    <text evidence="11 12">Belongs to the ApbE family.</text>
</comment>
<keyword evidence="5 11" id="KW-0808">Transferase</keyword>
<comment type="catalytic activity">
    <reaction evidence="10 11 12">
        <text>L-threonyl-[protein] + FAD = FMN-L-threonyl-[protein] + AMP + H(+)</text>
        <dbReference type="Rhea" id="RHEA:36847"/>
        <dbReference type="Rhea" id="RHEA-COMP:11060"/>
        <dbReference type="Rhea" id="RHEA-COMP:11061"/>
        <dbReference type="ChEBI" id="CHEBI:15378"/>
        <dbReference type="ChEBI" id="CHEBI:30013"/>
        <dbReference type="ChEBI" id="CHEBI:57692"/>
        <dbReference type="ChEBI" id="CHEBI:74257"/>
        <dbReference type="ChEBI" id="CHEBI:456215"/>
        <dbReference type="EC" id="2.7.1.180"/>
    </reaction>
</comment>
<dbReference type="EMBL" id="JARBCY010000013">
    <property type="protein sequence ID" value="MEF3317367.1"/>
    <property type="molecule type" value="Genomic_DNA"/>
</dbReference>
<comment type="cofactor">
    <cofactor evidence="1 12">
        <name>Mg(2+)</name>
        <dbReference type="ChEBI" id="CHEBI:18420"/>
    </cofactor>
</comment>